<feature type="transmembrane region" description="Helical" evidence="1">
    <location>
        <begin position="20"/>
        <end position="38"/>
    </location>
</feature>
<dbReference type="Proteomes" id="UP000325517">
    <property type="component" value="Chromosome"/>
</dbReference>
<protein>
    <submittedName>
        <fullName evidence="2">Uncharacterized protein</fullName>
    </submittedName>
</protein>
<name>A0A5J6SI17_9BACI</name>
<organism evidence="2 3">
    <name type="scientific">Psychrobacillus glaciei</name>
    <dbReference type="NCBI Taxonomy" id="2283160"/>
    <lineage>
        <taxon>Bacteria</taxon>
        <taxon>Bacillati</taxon>
        <taxon>Bacillota</taxon>
        <taxon>Bacilli</taxon>
        <taxon>Bacillales</taxon>
        <taxon>Bacillaceae</taxon>
        <taxon>Psychrobacillus</taxon>
    </lineage>
</organism>
<keyword evidence="3" id="KW-1185">Reference proteome</keyword>
<accession>A0A5J6SI17</accession>
<keyword evidence="1" id="KW-0812">Transmembrane</keyword>
<keyword evidence="1" id="KW-1133">Transmembrane helix</keyword>
<evidence type="ECO:0000256" key="1">
    <source>
        <dbReference type="SAM" id="Phobius"/>
    </source>
</evidence>
<keyword evidence="1" id="KW-0472">Membrane</keyword>
<evidence type="ECO:0000313" key="2">
    <source>
        <dbReference type="EMBL" id="QFF97566.1"/>
    </source>
</evidence>
<proteinExistence type="predicted"/>
<dbReference type="AlphaFoldDB" id="A0A5J6SI17"/>
<evidence type="ECO:0000313" key="3">
    <source>
        <dbReference type="Proteomes" id="UP000325517"/>
    </source>
</evidence>
<gene>
    <name evidence="2" type="ORF">PB01_01350</name>
</gene>
<dbReference type="EMBL" id="CP031223">
    <property type="protein sequence ID" value="QFF97566.1"/>
    <property type="molecule type" value="Genomic_DNA"/>
</dbReference>
<sequence length="61" mass="7266">MNIENQMGKNELGNRKIQKLILVLIFFINNTFSFLSKINEYFFNSSRFNAHISLLEIQRKV</sequence>
<dbReference type="KEGG" id="psyo:PB01_01350"/>
<reference evidence="2 3" key="1">
    <citation type="submission" date="2018-07" db="EMBL/GenBank/DDBJ databases">
        <title>Complete genome sequence of Psychrobacillus sp. PB01, isolated from iceberg, and comparative genome analysis of Psychrobacillus strains.</title>
        <authorList>
            <person name="Lee P.C."/>
        </authorList>
    </citation>
    <scope>NUCLEOTIDE SEQUENCE [LARGE SCALE GENOMIC DNA]</scope>
    <source>
        <strain evidence="2 3">PB01</strain>
    </source>
</reference>